<dbReference type="GO" id="GO:0050821">
    <property type="term" value="P:protein stabilization"/>
    <property type="evidence" value="ECO:0007669"/>
    <property type="project" value="TreeGrafter"/>
</dbReference>
<keyword evidence="1 3" id="KW-0732">Signal</keyword>
<dbReference type="SUPFAM" id="SSF111384">
    <property type="entry name" value="OmpH-like"/>
    <property type="match status" value="1"/>
</dbReference>
<reference evidence="4 5" key="1">
    <citation type="submission" date="2016-12" db="EMBL/GenBank/DDBJ databases">
        <title>Genome sequencing of Methylocaldum marinum.</title>
        <authorList>
            <person name="Takeuchi M."/>
            <person name="Kamagata Y."/>
            <person name="Hiraoka S."/>
            <person name="Oshima K."/>
            <person name="Hattori M."/>
            <person name="Iwasaki W."/>
        </authorList>
    </citation>
    <scope>NUCLEOTIDE SEQUENCE [LARGE SCALE GENOMIC DNA]</scope>
    <source>
        <strain evidence="4 5">S8</strain>
    </source>
</reference>
<dbReference type="RefSeq" id="WP_119629737.1">
    <property type="nucleotide sequence ID" value="NZ_AP017928.1"/>
</dbReference>
<keyword evidence="5" id="KW-1185">Reference proteome</keyword>
<feature type="chain" id="PRO_5012942208" evidence="3">
    <location>
        <begin position="22"/>
        <end position="169"/>
    </location>
</feature>
<dbReference type="EMBL" id="AP017928">
    <property type="protein sequence ID" value="BBA34301.1"/>
    <property type="molecule type" value="Genomic_DNA"/>
</dbReference>
<dbReference type="KEGG" id="mmai:sS8_2349"/>
<evidence type="ECO:0000256" key="3">
    <source>
        <dbReference type="SAM" id="SignalP"/>
    </source>
</evidence>
<evidence type="ECO:0000313" key="5">
    <source>
        <dbReference type="Proteomes" id="UP000266313"/>
    </source>
</evidence>
<dbReference type="InterPro" id="IPR005632">
    <property type="entry name" value="Chaperone_Skp"/>
</dbReference>
<evidence type="ECO:0000256" key="1">
    <source>
        <dbReference type="ARBA" id="ARBA00022729"/>
    </source>
</evidence>
<proteinExistence type="inferred from homology"/>
<dbReference type="Pfam" id="PF03938">
    <property type="entry name" value="OmpH"/>
    <property type="match status" value="1"/>
</dbReference>
<evidence type="ECO:0000256" key="2">
    <source>
        <dbReference type="PIRNR" id="PIRNR002094"/>
    </source>
</evidence>
<dbReference type="Gene3D" id="3.30.910.20">
    <property type="entry name" value="Skp domain"/>
    <property type="match status" value="1"/>
</dbReference>
<name>A0A250KTM0_9GAMM</name>
<dbReference type="Proteomes" id="UP000266313">
    <property type="component" value="Chromosome"/>
</dbReference>
<dbReference type="PANTHER" id="PTHR35089">
    <property type="entry name" value="CHAPERONE PROTEIN SKP"/>
    <property type="match status" value="1"/>
</dbReference>
<dbReference type="GO" id="GO:0051082">
    <property type="term" value="F:unfolded protein binding"/>
    <property type="evidence" value="ECO:0007669"/>
    <property type="project" value="InterPro"/>
</dbReference>
<dbReference type="PANTHER" id="PTHR35089:SF1">
    <property type="entry name" value="CHAPERONE PROTEIN SKP"/>
    <property type="match status" value="1"/>
</dbReference>
<accession>A0A250KTM0</accession>
<dbReference type="InterPro" id="IPR024930">
    <property type="entry name" value="Skp_dom_sf"/>
</dbReference>
<feature type="signal peptide" evidence="3">
    <location>
        <begin position="1"/>
        <end position="21"/>
    </location>
</feature>
<dbReference type="GO" id="GO:0005829">
    <property type="term" value="C:cytosol"/>
    <property type="evidence" value="ECO:0007669"/>
    <property type="project" value="TreeGrafter"/>
</dbReference>
<evidence type="ECO:0000313" key="4">
    <source>
        <dbReference type="EMBL" id="BBA34301.1"/>
    </source>
</evidence>
<dbReference type="AlphaFoldDB" id="A0A250KTM0"/>
<comment type="similarity">
    <text evidence="2">Belongs to the skp family.</text>
</comment>
<sequence length="169" mass="19408">MLKKSIGFVLLGLMASMSLEAADLKIGFVNVARLLEKAPQAEKAKKELEREFAPRDKKLVSEQKAIRAMEEKLSKDAAIMSESERQKMDKEIISRKREAKRLQDEFREDFNLRRNEELTQLQKEIFEAIQSLARDESFDLLLTDGVVFASETVDVTGKVERKLKASFKQ</sequence>
<protein>
    <submittedName>
        <fullName evidence="4">Outer membrane protein OmpH</fullName>
    </submittedName>
</protein>
<dbReference type="PIRSF" id="PIRSF002094">
    <property type="entry name" value="OMP26_Skp"/>
    <property type="match status" value="1"/>
</dbReference>
<dbReference type="OrthoDB" id="5294628at2"/>
<gene>
    <name evidence="4" type="ORF">sS8_2349</name>
</gene>
<dbReference type="SMART" id="SM00935">
    <property type="entry name" value="OmpH"/>
    <property type="match status" value="1"/>
</dbReference>
<organism evidence="4 5">
    <name type="scientific">Methylocaldum marinum</name>
    <dbReference type="NCBI Taxonomy" id="1432792"/>
    <lineage>
        <taxon>Bacteria</taxon>
        <taxon>Pseudomonadati</taxon>
        <taxon>Pseudomonadota</taxon>
        <taxon>Gammaproteobacteria</taxon>
        <taxon>Methylococcales</taxon>
        <taxon>Methylococcaceae</taxon>
        <taxon>Methylocaldum</taxon>
    </lineage>
</organism>